<dbReference type="SMART" id="SM00100">
    <property type="entry name" value="cNMP"/>
    <property type="match status" value="1"/>
</dbReference>
<evidence type="ECO:0000256" key="2">
    <source>
        <dbReference type="ARBA" id="ARBA00023125"/>
    </source>
</evidence>
<dbReference type="InterPro" id="IPR018490">
    <property type="entry name" value="cNMP-bd_dom_sf"/>
</dbReference>
<dbReference type="InterPro" id="IPR036388">
    <property type="entry name" value="WH-like_DNA-bd_sf"/>
</dbReference>
<dbReference type="InterPro" id="IPR012318">
    <property type="entry name" value="HTH_CRP"/>
</dbReference>
<dbReference type="PANTHER" id="PTHR24567:SF74">
    <property type="entry name" value="HTH-TYPE TRANSCRIPTIONAL REGULATOR ARCR"/>
    <property type="match status" value="1"/>
</dbReference>
<keyword evidence="6" id="KW-1185">Reference proteome</keyword>
<dbReference type="GO" id="GO:0003700">
    <property type="term" value="F:DNA-binding transcription factor activity"/>
    <property type="evidence" value="ECO:0007669"/>
    <property type="project" value="TreeGrafter"/>
</dbReference>
<evidence type="ECO:0000256" key="3">
    <source>
        <dbReference type="ARBA" id="ARBA00023163"/>
    </source>
</evidence>
<proteinExistence type="predicted"/>
<evidence type="ECO:0000256" key="1">
    <source>
        <dbReference type="ARBA" id="ARBA00023015"/>
    </source>
</evidence>
<dbReference type="Gene3D" id="2.60.120.10">
    <property type="entry name" value="Jelly Rolls"/>
    <property type="match status" value="1"/>
</dbReference>
<dbReference type="CDD" id="cd00038">
    <property type="entry name" value="CAP_ED"/>
    <property type="match status" value="1"/>
</dbReference>
<evidence type="ECO:0000259" key="4">
    <source>
        <dbReference type="PROSITE" id="PS50042"/>
    </source>
</evidence>
<sequence>MAPEADRRVAHAGDLEAIEMNAFHRCTFSRVALACCPSLTGEQKKQLKGWLDLCAVPAPGRGASVSVGARPGTEGEAGWERIAAARWREPGNFGTWRSPQCASPAAVRRGCSIGRLRIQHCPAFDNWRGPQTKKRYGDLSMDELAVKAFDSRVDFSAMLPPVLRTAVEDATRRRRYPAGGVVYAQGVSGREVYRVVSGAVRMYYLSEDGQEFVHNIYQAGDWFGFSTLIDGEPRAQMAQAQTNLVLDVLSEEEFNAFRRSDAAFDRALLLLLSRDVRRLIGRVNSVAFEPLPSRLAWRIIKAVQADEDGRLLARISQSELAVMVDASRQRVNTILRQFEAEGLLVLSYRAIEVIDRAGLSRRIIKP</sequence>
<keyword evidence="3" id="KW-0804">Transcription</keyword>
<dbReference type="Proteomes" id="UP000318405">
    <property type="component" value="Unassembled WGS sequence"/>
</dbReference>
<gene>
    <name evidence="5" type="ORF">FOZ76_16315</name>
</gene>
<dbReference type="AlphaFoldDB" id="A0A556AJA5"/>
<dbReference type="PANTHER" id="PTHR24567">
    <property type="entry name" value="CRP FAMILY TRANSCRIPTIONAL REGULATORY PROTEIN"/>
    <property type="match status" value="1"/>
</dbReference>
<feature type="domain" description="Cyclic nucleotide-binding" evidence="4">
    <location>
        <begin position="155"/>
        <end position="255"/>
    </location>
</feature>
<dbReference type="PROSITE" id="PS50042">
    <property type="entry name" value="CNMP_BINDING_3"/>
    <property type="match status" value="1"/>
</dbReference>
<dbReference type="InterPro" id="IPR036390">
    <property type="entry name" value="WH_DNA-bd_sf"/>
</dbReference>
<evidence type="ECO:0000313" key="6">
    <source>
        <dbReference type="Proteomes" id="UP000318405"/>
    </source>
</evidence>
<protein>
    <submittedName>
        <fullName evidence="5">Crp/Fnr family transcriptional regulator</fullName>
    </submittedName>
</protein>
<dbReference type="Gene3D" id="1.10.10.10">
    <property type="entry name" value="Winged helix-like DNA-binding domain superfamily/Winged helix DNA-binding domain"/>
    <property type="match status" value="1"/>
</dbReference>
<comment type="caution">
    <text evidence="5">The sequence shown here is derived from an EMBL/GenBank/DDBJ whole genome shotgun (WGS) entry which is preliminary data.</text>
</comment>
<keyword evidence="1" id="KW-0805">Transcription regulation</keyword>
<accession>A0A556AJA5</accession>
<dbReference type="InterPro" id="IPR000595">
    <property type="entry name" value="cNMP-bd_dom"/>
</dbReference>
<dbReference type="GO" id="GO:0005829">
    <property type="term" value="C:cytosol"/>
    <property type="evidence" value="ECO:0007669"/>
    <property type="project" value="TreeGrafter"/>
</dbReference>
<dbReference type="InterPro" id="IPR050397">
    <property type="entry name" value="Env_Response_Regulators"/>
</dbReference>
<dbReference type="InterPro" id="IPR014710">
    <property type="entry name" value="RmlC-like_jellyroll"/>
</dbReference>
<evidence type="ECO:0000313" key="5">
    <source>
        <dbReference type="EMBL" id="TSH92950.1"/>
    </source>
</evidence>
<dbReference type="SUPFAM" id="SSF51206">
    <property type="entry name" value="cAMP-binding domain-like"/>
    <property type="match status" value="1"/>
</dbReference>
<dbReference type="OrthoDB" id="6881322at2"/>
<dbReference type="Pfam" id="PF13545">
    <property type="entry name" value="HTH_Crp_2"/>
    <property type="match status" value="1"/>
</dbReference>
<dbReference type="GO" id="GO:0003677">
    <property type="term" value="F:DNA binding"/>
    <property type="evidence" value="ECO:0007669"/>
    <property type="project" value="UniProtKB-KW"/>
</dbReference>
<name>A0A556AJA5_9BURK</name>
<dbReference type="SUPFAM" id="SSF46785">
    <property type="entry name" value="Winged helix' DNA-binding domain"/>
    <property type="match status" value="1"/>
</dbReference>
<dbReference type="EMBL" id="VLTJ01000029">
    <property type="protein sequence ID" value="TSH92950.1"/>
    <property type="molecule type" value="Genomic_DNA"/>
</dbReference>
<reference evidence="5 6" key="1">
    <citation type="submission" date="2019-07" db="EMBL/GenBank/DDBJ databases">
        <title>Qingshengfaniella alkalisoli gen. nov., sp. nov., isolated from saline soil.</title>
        <authorList>
            <person name="Xu L."/>
            <person name="Huang X.-X."/>
            <person name="Sun J.-Q."/>
        </authorList>
    </citation>
    <scope>NUCLEOTIDE SEQUENCE [LARGE SCALE GENOMIC DNA]</scope>
    <source>
        <strain evidence="5 6">DSM 27279</strain>
    </source>
</reference>
<keyword evidence="2" id="KW-0238">DNA-binding</keyword>
<organism evidence="5 6">
    <name type="scientific">Verticiella sediminum</name>
    <dbReference type="NCBI Taxonomy" id="1247510"/>
    <lineage>
        <taxon>Bacteria</taxon>
        <taxon>Pseudomonadati</taxon>
        <taxon>Pseudomonadota</taxon>
        <taxon>Betaproteobacteria</taxon>
        <taxon>Burkholderiales</taxon>
        <taxon>Alcaligenaceae</taxon>
        <taxon>Verticiella</taxon>
    </lineage>
</organism>
<dbReference type="Pfam" id="PF00027">
    <property type="entry name" value="cNMP_binding"/>
    <property type="match status" value="1"/>
</dbReference>